<dbReference type="Gene3D" id="6.20.450.20">
    <property type="match status" value="1"/>
</dbReference>
<proteinExistence type="predicted"/>
<gene>
    <name evidence="2" type="ORF">FEQ00_06244</name>
</gene>
<evidence type="ECO:0000259" key="1">
    <source>
        <dbReference type="Pfam" id="PF21217"/>
    </source>
</evidence>
<evidence type="ECO:0000313" key="2">
    <source>
        <dbReference type="EMBL" id="MDR8757784.1"/>
    </source>
</evidence>
<keyword evidence="3" id="KW-1185">Reference proteome</keyword>
<dbReference type="RefSeq" id="WP_175897078.1">
    <property type="nucleotide sequence ID" value="NZ_CADFDQ010000031.1"/>
</dbReference>
<dbReference type="Proteomes" id="UP001248067">
    <property type="component" value="Unassembled WGS sequence"/>
</dbReference>
<dbReference type="EMBL" id="VJSY01000071">
    <property type="protein sequence ID" value="MDR8757784.1"/>
    <property type="molecule type" value="Genomic_DNA"/>
</dbReference>
<accession>A0ABU2EDR2</accession>
<reference evidence="2 3" key="1">
    <citation type="submission" date="2019-06" db="EMBL/GenBank/DDBJ databases">
        <title>Evolution of Burkholderia multivorans in the lungs of Cystic Fibrosis patients.</title>
        <authorList>
            <person name="Moreira L.M."/>
        </authorList>
    </citation>
    <scope>NUCLEOTIDE SEQUENCE [LARGE SCALE GENOMIC DNA]</scope>
    <source>
        <strain evidence="2 3">VC13239</strain>
    </source>
</reference>
<organism evidence="2 3">
    <name type="scientific">Burkholderia pseudomultivorans</name>
    <dbReference type="NCBI Taxonomy" id="1207504"/>
    <lineage>
        <taxon>Bacteria</taxon>
        <taxon>Pseudomonadati</taxon>
        <taxon>Pseudomonadota</taxon>
        <taxon>Betaproteobacteria</taxon>
        <taxon>Burkholderiales</taxon>
        <taxon>Burkholderiaceae</taxon>
        <taxon>Burkholderia</taxon>
        <taxon>Burkholderia cepacia complex</taxon>
    </lineage>
</organism>
<evidence type="ECO:0000313" key="3">
    <source>
        <dbReference type="Proteomes" id="UP001248067"/>
    </source>
</evidence>
<comment type="caution">
    <text evidence="2">The sequence shown here is derived from an EMBL/GenBank/DDBJ whole genome shotgun (WGS) entry which is preliminary data.</text>
</comment>
<dbReference type="InterPro" id="IPR048851">
    <property type="entry name" value="PaaA2_dom"/>
</dbReference>
<dbReference type="Pfam" id="PF21217">
    <property type="entry name" value="PaaA2"/>
    <property type="match status" value="1"/>
</dbReference>
<sequence>MNAILSPIESEFATAEEAAAYDRWFRAEVQASLDDPTPNVPHDQVMADMRAMLAQRKAARKNAAG</sequence>
<feature type="domain" description="Stability determinant" evidence="1">
    <location>
        <begin position="16"/>
        <end position="47"/>
    </location>
</feature>
<name>A0ABU2EDR2_9BURK</name>
<protein>
    <recommendedName>
        <fullName evidence="1">Stability determinant domain-containing protein</fullName>
    </recommendedName>
</protein>